<evidence type="ECO:0000313" key="3">
    <source>
        <dbReference type="Proteomes" id="UP000431901"/>
    </source>
</evidence>
<dbReference type="InterPro" id="IPR016181">
    <property type="entry name" value="Acyl_CoA_acyltransferase"/>
</dbReference>
<dbReference type="InterPro" id="IPR036412">
    <property type="entry name" value="HAD-like_sf"/>
</dbReference>
<accession>A0A6I4W1F7</accession>
<dbReference type="InterPro" id="IPR010033">
    <property type="entry name" value="HAD_SF_ppase_IIIC"/>
</dbReference>
<dbReference type="NCBIfam" id="TIGR01686">
    <property type="entry name" value="FkbH"/>
    <property type="match status" value="1"/>
</dbReference>
<evidence type="ECO:0000313" key="2">
    <source>
        <dbReference type="EMBL" id="MXQ63118.1"/>
    </source>
</evidence>
<dbReference type="OrthoDB" id="323926at2"/>
<dbReference type="EMBL" id="WUTW01000001">
    <property type="protein sequence ID" value="MXQ63118.1"/>
    <property type="molecule type" value="Genomic_DNA"/>
</dbReference>
<dbReference type="NCBIfam" id="TIGR01681">
    <property type="entry name" value="HAD-SF-IIIC"/>
    <property type="match status" value="1"/>
</dbReference>
<reference evidence="2 3" key="1">
    <citation type="submission" date="2019-12" db="EMBL/GenBank/DDBJ databases">
        <title>Nocardia macrotermitis sp. nov. and Nocardia aurantia sp. nov., isolated from the gut of the fungus growing-termite Macrotermes natalensis.</title>
        <authorList>
            <person name="Christine B."/>
            <person name="Rene B."/>
        </authorList>
    </citation>
    <scope>NUCLEOTIDE SEQUENCE [LARGE SCALE GENOMIC DNA]</scope>
    <source>
        <strain evidence="2 3">DSM 102126</strain>
    </source>
</reference>
<dbReference type="InterPro" id="IPR023214">
    <property type="entry name" value="HAD_sf"/>
</dbReference>
<dbReference type="Gene3D" id="3.40.50.1110">
    <property type="entry name" value="SGNH hydrolase"/>
    <property type="match status" value="1"/>
</dbReference>
<name>A0A6I4W1F7_9ACTN</name>
<dbReference type="InterPro" id="IPR036514">
    <property type="entry name" value="SGNH_hydro_sf"/>
</dbReference>
<gene>
    <name evidence="2" type="ORF">GQ466_03620</name>
</gene>
<dbReference type="AlphaFoldDB" id="A0A6I4W1F7"/>
<keyword evidence="3" id="KW-1185">Reference proteome</keyword>
<dbReference type="Proteomes" id="UP000431901">
    <property type="component" value="Unassembled WGS sequence"/>
</dbReference>
<dbReference type="PROSITE" id="PS51186">
    <property type="entry name" value="GNAT"/>
    <property type="match status" value="1"/>
</dbReference>
<dbReference type="InterPro" id="IPR010037">
    <property type="entry name" value="FkbH_domain"/>
</dbReference>
<dbReference type="SUPFAM" id="SSF55729">
    <property type="entry name" value="Acyl-CoA N-acyltransferases (Nat)"/>
    <property type="match status" value="1"/>
</dbReference>
<dbReference type="GO" id="GO:0016747">
    <property type="term" value="F:acyltransferase activity, transferring groups other than amino-acyl groups"/>
    <property type="evidence" value="ECO:0007669"/>
    <property type="project" value="InterPro"/>
</dbReference>
<dbReference type="InterPro" id="IPR000182">
    <property type="entry name" value="GNAT_dom"/>
</dbReference>
<protein>
    <submittedName>
        <fullName evidence="2">HAD-IIIC family phosphatase</fullName>
    </submittedName>
</protein>
<feature type="domain" description="N-acetyltransferase" evidence="1">
    <location>
        <begin position="451"/>
        <end position="605"/>
    </location>
</feature>
<dbReference type="SUPFAM" id="SSF56784">
    <property type="entry name" value="HAD-like"/>
    <property type="match status" value="1"/>
</dbReference>
<evidence type="ECO:0000259" key="1">
    <source>
        <dbReference type="PROSITE" id="PS51186"/>
    </source>
</evidence>
<dbReference type="Gene3D" id="3.40.50.1000">
    <property type="entry name" value="HAD superfamily/HAD-like"/>
    <property type="match status" value="1"/>
</dbReference>
<organism evidence="2 3">
    <name type="scientific">Actinomadura rayongensis</name>
    <dbReference type="NCBI Taxonomy" id="1429076"/>
    <lineage>
        <taxon>Bacteria</taxon>
        <taxon>Bacillati</taxon>
        <taxon>Actinomycetota</taxon>
        <taxon>Actinomycetes</taxon>
        <taxon>Streptosporangiales</taxon>
        <taxon>Thermomonosporaceae</taxon>
        <taxon>Actinomadura</taxon>
    </lineage>
</organism>
<dbReference type="Gene3D" id="3.40.630.30">
    <property type="match status" value="1"/>
</dbReference>
<proteinExistence type="predicted"/>
<sequence length="619" mass="67787">MSVTELHRAGRLAAEYPAVRGLLDGADPDTLRRAGQVLARLDPAAVLAEHPDVPVLSVAVTGHGTLGPLVPAVAVELARHGLLGRFTTGDFDGYVFELSDPESPIYAADPDVVLCLLDPEVVFDELPSPWTAADVEDALRAKVRLIESLAQRFTETTRATLVLNTLPLPSRFTSQLVDYRSRARLGIAWRTACSELLRLAQTHDRVVTIDLDPLLAEGIAADDARLGVYTGLHLSPDLLARYAREVGHLARNLTGRTKKALVVDLDGTLWGGVLGDDGIEGIEVAGGYRGKAFQAFQHAVKQIAGQGVLLAAVSKNDAETVREVLRDHPEMALREDDFVRVVANWRPKHDNLAELAKDLNLSTDAFVFVDDSSFECGLVRHALPGVAVVALDTEPALHLGRLLADGWFDVRELTAEDRQRSDRYREDLARKDFLDTFDSLQAYLDELDVQVRLEPADDAGVPRLSQITLRTNQFNLTTERLQPADVRARLEDPDARVLSVRSEDRFGSNGVVGAIFLRWDGPVLSVENFLLSCRVFSRGIEQACLSAVLRYAAAAGAERVRGTYRPSPKNTRVRDFYQRNGFAPAGEEDGASVFVHDLAEIADTPSHLRLDDLLAATGR</sequence>
<dbReference type="RefSeq" id="WP_161101319.1">
    <property type="nucleotide sequence ID" value="NZ_JBHLYI010000002.1"/>
</dbReference>
<comment type="caution">
    <text evidence="2">The sequence shown here is derived from an EMBL/GenBank/DDBJ whole genome shotgun (WGS) entry which is preliminary data.</text>
</comment>